<proteinExistence type="predicted"/>
<sequence>MGLQEILNKIKEEADLKRREILDKAISERDRILQDADNRVKEILAKAQQEKEKLVIQRLNALIADYEIRSNVEIAKVKRDILKEIYGKVQRHILEDKGIYSEIVKRLFEIVELNGDEEIFVSENESVITKDFIEKLNKEKGWNLRISEKPVKISGGFIARGSHSTIDASIEKLMEILQEETEVHVSNILFF</sequence>
<reference evidence="1" key="1">
    <citation type="journal article" date="2020" name="mSystems">
        <title>Genome- and Community-Level Interaction Insights into Carbon Utilization and Element Cycling Functions of Hydrothermarchaeota in Hydrothermal Sediment.</title>
        <authorList>
            <person name="Zhou Z."/>
            <person name="Liu Y."/>
            <person name="Xu W."/>
            <person name="Pan J."/>
            <person name="Luo Z.H."/>
            <person name="Li M."/>
        </authorList>
    </citation>
    <scope>NUCLEOTIDE SEQUENCE [LARGE SCALE GENOMIC DNA]</scope>
    <source>
        <strain evidence="1">SpSt-754</strain>
    </source>
</reference>
<dbReference type="SUPFAM" id="SSF160527">
    <property type="entry name" value="V-type ATPase subunit E-like"/>
    <property type="match status" value="1"/>
</dbReference>
<comment type="caution">
    <text evidence="1">The sequence shown here is derived from an EMBL/GenBank/DDBJ whole genome shotgun (WGS) entry which is preliminary data.</text>
</comment>
<dbReference type="InterPro" id="IPR038495">
    <property type="entry name" value="ATPase_E_C"/>
</dbReference>
<dbReference type="Gene3D" id="3.30.2320.30">
    <property type="entry name" value="ATP synthase, E subunit, C-terminal"/>
    <property type="match status" value="1"/>
</dbReference>
<dbReference type="AlphaFoldDB" id="A0A7V3NU24"/>
<evidence type="ECO:0000313" key="1">
    <source>
        <dbReference type="EMBL" id="HGB36100.1"/>
    </source>
</evidence>
<gene>
    <name evidence="1" type="ORF">ENV38_04270</name>
</gene>
<dbReference type="EMBL" id="DTGD01000157">
    <property type="protein sequence ID" value="HGB36100.1"/>
    <property type="molecule type" value="Genomic_DNA"/>
</dbReference>
<accession>A0A7V3NU24</accession>
<organism evidence="1">
    <name type="scientific">candidate division WOR-3 bacterium</name>
    <dbReference type="NCBI Taxonomy" id="2052148"/>
    <lineage>
        <taxon>Bacteria</taxon>
        <taxon>Bacteria division WOR-3</taxon>
    </lineage>
</organism>
<evidence type="ECO:0008006" key="2">
    <source>
        <dbReference type="Google" id="ProtNLM"/>
    </source>
</evidence>
<protein>
    <recommendedName>
        <fullName evidence="2">V-ATPase subunit E</fullName>
    </recommendedName>
</protein>
<name>A0A7V3NU24_UNCW3</name>